<proteinExistence type="inferred from homology"/>
<dbReference type="Proteomes" id="UP000028549">
    <property type="component" value="Unassembled WGS sequence"/>
</dbReference>
<dbReference type="OrthoDB" id="9803871at2"/>
<keyword evidence="5 8" id="KW-0808">Transferase</keyword>
<evidence type="ECO:0000256" key="1">
    <source>
        <dbReference type="ARBA" id="ARBA00005164"/>
    </source>
</evidence>
<evidence type="ECO:0000256" key="2">
    <source>
        <dbReference type="ARBA" id="ARBA00005189"/>
    </source>
</evidence>
<sequence>MKKVKKVIIPAAGLGTRFLPATKAQPKEMLPIVDKPTIQYIIEEAVSSGIEDILIVTGRGKRAIEDHFDKSYELEENLAQKNKWTMLKEVQDISNLANIHYIRQKEPKGLGHAIYCARSFIGDEPFAVMLGDDVVQSHTKPCLKQLIEIYEKTNQSVVGVQRVAKTEVSKYGIIESENLSSVSYSLAKRFVEKPNVEKAPSNIAIMGRYILTPAIFDILENLKPGSGGEIQLTDGLNSLIDIEDVYAIEFVGKRYDVGDKLGFIKATIDFALQRTEIREELKRYLEEVSKS</sequence>
<dbReference type="GO" id="GO:0006011">
    <property type="term" value="P:UDP-alpha-D-glucose metabolic process"/>
    <property type="evidence" value="ECO:0007669"/>
    <property type="project" value="InterPro"/>
</dbReference>
<dbReference type="RefSeq" id="WP_029567004.1">
    <property type="nucleotide sequence ID" value="NZ_JNVC02000005.1"/>
</dbReference>
<name>A0A084GXV9_METID</name>
<comment type="caution">
    <text evidence="10">The sequence shown here is derived from an EMBL/GenBank/DDBJ whole genome shotgun (WGS) entry which is preliminary data.</text>
</comment>
<comment type="catalytic activity">
    <reaction evidence="7 8">
        <text>alpha-D-glucose 1-phosphate + UTP + H(+) = UDP-alpha-D-glucose + diphosphate</text>
        <dbReference type="Rhea" id="RHEA:19889"/>
        <dbReference type="ChEBI" id="CHEBI:15378"/>
        <dbReference type="ChEBI" id="CHEBI:33019"/>
        <dbReference type="ChEBI" id="CHEBI:46398"/>
        <dbReference type="ChEBI" id="CHEBI:58601"/>
        <dbReference type="ChEBI" id="CHEBI:58885"/>
        <dbReference type="EC" id="2.7.7.9"/>
    </reaction>
</comment>
<dbReference type="SUPFAM" id="SSF53448">
    <property type="entry name" value="Nucleotide-diphospho-sugar transferases"/>
    <property type="match status" value="1"/>
</dbReference>
<evidence type="ECO:0000256" key="8">
    <source>
        <dbReference type="RuleBase" id="RU361259"/>
    </source>
</evidence>
<dbReference type="PANTHER" id="PTHR43197:SF1">
    <property type="entry name" value="UTP--GLUCOSE-1-PHOSPHATE URIDYLYLTRANSFERASE"/>
    <property type="match status" value="1"/>
</dbReference>
<evidence type="ECO:0000256" key="3">
    <source>
        <dbReference type="ARBA" id="ARBA00006890"/>
    </source>
</evidence>
<dbReference type="InterPro" id="IPR005835">
    <property type="entry name" value="NTP_transferase_dom"/>
</dbReference>
<evidence type="ECO:0000313" key="11">
    <source>
        <dbReference type="Proteomes" id="UP000028549"/>
    </source>
</evidence>
<reference evidence="10 11" key="1">
    <citation type="journal article" date="2005" name="Int. J. Syst. Evol. Microbiol.">
        <title>Bacillus cibi sp. nov., isolated from jeotgal, a traditional Korean fermented seafood.</title>
        <authorList>
            <person name="Yoon J.H."/>
            <person name="Lee C.H."/>
            <person name="Oh T.K."/>
        </authorList>
    </citation>
    <scope>NUCLEOTIDE SEQUENCE [LARGE SCALE GENOMIC DNA]</scope>
    <source>
        <strain evidence="10 11">DSM 16189</strain>
    </source>
</reference>
<comment type="similarity">
    <text evidence="3 8">Belongs to the UDPGP type 2 family.</text>
</comment>
<dbReference type="EMBL" id="JNVC02000005">
    <property type="protein sequence ID" value="KEZ52171.1"/>
    <property type="molecule type" value="Genomic_DNA"/>
</dbReference>
<organism evidence="10 11">
    <name type="scientific">Metabacillus indicus</name>
    <name type="common">Bacillus indicus</name>
    <dbReference type="NCBI Taxonomy" id="246786"/>
    <lineage>
        <taxon>Bacteria</taxon>
        <taxon>Bacillati</taxon>
        <taxon>Bacillota</taxon>
        <taxon>Bacilli</taxon>
        <taxon>Bacillales</taxon>
        <taxon>Bacillaceae</taxon>
        <taxon>Metabacillus</taxon>
    </lineage>
</organism>
<dbReference type="GO" id="GO:0003983">
    <property type="term" value="F:UTP:glucose-1-phosphate uridylyltransferase activity"/>
    <property type="evidence" value="ECO:0007669"/>
    <property type="project" value="UniProtKB-EC"/>
</dbReference>
<dbReference type="Pfam" id="PF00483">
    <property type="entry name" value="NTP_transferase"/>
    <property type="match status" value="1"/>
</dbReference>
<comment type="pathway">
    <text evidence="1">Glycolipid metabolism; diglucosyl-diacylglycerol biosynthesis.</text>
</comment>
<evidence type="ECO:0000259" key="9">
    <source>
        <dbReference type="Pfam" id="PF00483"/>
    </source>
</evidence>
<dbReference type="InterPro" id="IPR029044">
    <property type="entry name" value="Nucleotide-diphossugar_trans"/>
</dbReference>
<evidence type="ECO:0000256" key="6">
    <source>
        <dbReference type="ARBA" id="ARBA00022695"/>
    </source>
</evidence>
<dbReference type="EC" id="2.7.7.9" evidence="4 8"/>
<dbReference type="CDD" id="cd02541">
    <property type="entry name" value="UGPase_prokaryotic"/>
    <property type="match status" value="1"/>
</dbReference>
<dbReference type="NCBIfam" id="TIGR01099">
    <property type="entry name" value="galU"/>
    <property type="match status" value="1"/>
</dbReference>
<protein>
    <recommendedName>
        <fullName evidence="4 8">UTP--glucose-1-phosphate uridylyltransferase</fullName>
        <ecNumber evidence="4 8">2.7.7.9</ecNumber>
    </recommendedName>
    <alternativeName>
        <fullName evidence="8">UDP-glucose pyrophosphorylase</fullName>
    </alternativeName>
</protein>
<feature type="domain" description="Nucleotidyl transferase" evidence="9">
    <location>
        <begin position="6"/>
        <end position="267"/>
    </location>
</feature>
<evidence type="ECO:0000256" key="4">
    <source>
        <dbReference type="ARBA" id="ARBA00012415"/>
    </source>
</evidence>
<keyword evidence="6 8" id="KW-0548">Nucleotidyltransferase</keyword>
<dbReference type="STRING" id="246786.GS18_0213930"/>
<gene>
    <name evidence="10" type="ORF">GS18_0213930</name>
</gene>
<evidence type="ECO:0000256" key="5">
    <source>
        <dbReference type="ARBA" id="ARBA00022679"/>
    </source>
</evidence>
<dbReference type="PANTHER" id="PTHR43197">
    <property type="entry name" value="UTP--GLUCOSE-1-PHOSPHATE URIDYLYLTRANSFERASE"/>
    <property type="match status" value="1"/>
</dbReference>
<dbReference type="FunFam" id="3.90.550.10:FF:000045">
    <property type="entry name" value="UTP--glucose-1-phosphate uridylyltransferase"/>
    <property type="match status" value="1"/>
</dbReference>
<dbReference type="InterPro" id="IPR005771">
    <property type="entry name" value="GalU_uridylyltTrfase_bac/arc"/>
</dbReference>
<evidence type="ECO:0000313" key="10">
    <source>
        <dbReference type="EMBL" id="KEZ52171.1"/>
    </source>
</evidence>
<dbReference type="Gene3D" id="3.90.550.10">
    <property type="entry name" value="Spore Coat Polysaccharide Biosynthesis Protein SpsA, Chain A"/>
    <property type="match status" value="1"/>
</dbReference>
<accession>A0A084GXV9</accession>
<comment type="pathway">
    <text evidence="2">Lipid metabolism.</text>
</comment>
<keyword evidence="11" id="KW-1185">Reference proteome</keyword>
<dbReference type="AlphaFoldDB" id="A0A084GXV9"/>
<evidence type="ECO:0000256" key="7">
    <source>
        <dbReference type="ARBA" id="ARBA00048128"/>
    </source>
</evidence>